<dbReference type="EMBL" id="OBQI01000006">
    <property type="protein sequence ID" value="SOC51469.1"/>
    <property type="molecule type" value="Genomic_DNA"/>
</dbReference>
<protein>
    <submittedName>
        <fullName evidence="4">Glycosyltransferase Family 4</fullName>
    </submittedName>
</protein>
<evidence type="ECO:0000256" key="2">
    <source>
        <dbReference type="ARBA" id="ARBA00022679"/>
    </source>
</evidence>
<evidence type="ECO:0000313" key="5">
    <source>
        <dbReference type="Proteomes" id="UP000219435"/>
    </source>
</evidence>
<evidence type="ECO:0000256" key="1">
    <source>
        <dbReference type="ARBA" id="ARBA00022676"/>
    </source>
</evidence>
<dbReference type="GO" id="GO:0016757">
    <property type="term" value="F:glycosyltransferase activity"/>
    <property type="evidence" value="ECO:0007669"/>
    <property type="project" value="UniProtKB-KW"/>
</dbReference>
<accession>A0A285VBL0</accession>
<proteinExistence type="predicted"/>
<dbReference type="InterPro" id="IPR028098">
    <property type="entry name" value="Glyco_trans_4-like_N"/>
</dbReference>
<keyword evidence="5" id="KW-1185">Reference proteome</keyword>
<keyword evidence="2 4" id="KW-0808">Transferase</keyword>
<name>A0A285VBL0_9ACTN</name>
<dbReference type="OrthoDB" id="3287135at2"/>
<dbReference type="Gene3D" id="3.40.50.2000">
    <property type="entry name" value="Glycogen Phosphorylase B"/>
    <property type="match status" value="1"/>
</dbReference>
<organism evidence="4 5">
    <name type="scientific">Blastococcus aggregatus</name>
    <dbReference type="NCBI Taxonomy" id="38502"/>
    <lineage>
        <taxon>Bacteria</taxon>
        <taxon>Bacillati</taxon>
        <taxon>Actinomycetota</taxon>
        <taxon>Actinomycetes</taxon>
        <taxon>Geodermatophilales</taxon>
        <taxon>Geodermatophilaceae</taxon>
        <taxon>Blastococcus</taxon>
    </lineage>
</organism>
<gene>
    <name evidence="4" type="ORF">SAMN05660748_3739</name>
</gene>
<dbReference type="Pfam" id="PF13439">
    <property type="entry name" value="Glyco_transf_4"/>
    <property type="match status" value="1"/>
</dbReference>
<dbReference type="SUPFAM" id="SSF53756">
    <property type="entry name" value="UDP-Glycosyltransferase/glycogen phosphorylase"/>
    <property type="match status" value="2"/>
</dbReference>
<evidence type="ECO:0000259" key="3">
    <source>
        <dbReference type="Pfam" id="PF13439"/>
    </source>
</evidence>
<dbReference type="Proteomes" id="UP000219435">
    <property type="component" value="Unassembled WGS sequence"/>
</dbReference>
<reference evidence="5" key="1">
    <citation type="submission" date="2017-08" db="EMBL/GenBank/DDBJ databases">
        <authorList>
            <person name="Varghese N."/>
            <person name="Submissions S."/>
        </authorList>
    </citation>
    <scope>NUCLEOTIDE SEQUENCE [LARGE SCALE GENOMIC DNA]</scope>
    <source>
        <strain evidence="5">DSM 4725</strain>
    </source>
</reference>
<sequence>MSAEPSPGEAAGGQPNPLRVASVPFSDRYVDAVLPGGAVRVGEPGEPSSWLDEAYLTEHAGDVDVLHLHTGYGHLDVPALERWAETVRRLGVPLVVTVHQLCEAGQRGRVRHDAHLATLLGTAEVVLTLTPSAADEIADRYGRTAIVVAHPSLAVPDPELGAERGLVGVQLGTASPAVPEPAAVARAAASGAVSGGGRLRVLARAGSDVDPGVRAMAENGDLELVVFRPGELPAQLQQLHVAVLPEQCGTHSRDLEVCRDVGTRVVAPSCGFFADQWSEVVTYANDEIDGLDPVSLTAAVSAALTRPMPRPADRAWREEQRDAVRRVHAEVYAQVAADRSWA</sequence>
<dbReference type="AlphaFoldDB" id="A0A285VBL0"/>
<evidence type="ECO:0000313" key="4">
    <source>
        <dbReference type="EMBL" id="SOC51469.1"/>
    </source>
</evidence>
<feature type="domain" description="Glycosyltransferase subfamily 4-like N-terminal" evidence="3">
    <location>
        <begin position="42"/>
        <end position="150"/>
    </location>
</feature>
<keyword evidence="1" id="KW-0328">Glycosyltransferase</keyword>
<dbReference type="RefSeq" id="WP_097196519.1">
    <property type="nucleotide sequence ID" value="NZ_OBQI01000006.1"/>
</dbReference>